<reference evidence="1 2" key="1">
    <citation type="submission" date="2016-01" db="EMBL/GenBank/DDBJ databases">
        <title>Draft genome sequences of Microbacterium laevaniformans LCDC 91-0039 and the type strain of Microbacterium hominis LCDC 84-209.</title>
        <authorList>
            <person name="Bernier A.-M."/>
            <person name="Bernard K."/>
        </authorList>
    </citation>
    <scope>NUCLEOTIDE SEQUENCE [LARGE SCALE GENOMIC DNA]</scope>
    <source>
        <strain evidence="1 2">LCDC 91-0039</strain>
    </source>
</reference>
<keyword evidence="2" id="KW-1185">Reference proteome</keyword>
<dbReference type="RefSeq" id="WP_157556959.1">
    <property type="nucleotide sequence ID" value="NZ_LRAD01000015.1"/>
</dbReference>
<name>A0A150HHN5_9MICO</name>
<dbReference type="Proteomes" id="UP000075357">
    <property type="component" value="Unassembled WGS sequence"/>
</dbReference>
<organism evidence="1 2">
    <name type="scientific">Microbacterium laevaniformans</name>
    <dbReference type="NCBI Taxonomy" id="36807"/>
    <lineage>
        <taxon>Bacteria</taxon>
        <taxon>Bacillati</taxon>
        <taxon>Actinomycetota</taxon>
        <taxon>Actinomycetes</taxon>
        <taxon>Micrococcales</taxon>
        <taxon>Microbacteriaceae</taxon>
        <taxon>Microbacterium</taxon>
    </lineage>
</organism>
<comment type="caution">
    <text evidence="1">The sequence shown here is derived from an EMBL/GenBank/DDBJ whole genome shotgun (WGS) entry which is preliminary data.</text>
</comment>
<accession>A0A150HHN5</accession>
<gene>
    <name evidence="1" type="ORF">Mlaev_00343</name>
</gene>
<sequence length="138" mass="15125">MTLGDLFVLAAALEVPPFALLAPLVTSSRVEVLPGQMLSEWDAVDWLAGDLTVGIETADNQITDAYELRFRFRVAMLQYVDAFHRAETAEGSAREIAIEGLSAQERYIDQLRKALNRLGVQHVPSASGGVAILRESRV</sequence>
<evidence type="ECO:0000313" key="2">
    <source>
        <dbReference type="Proteomes" id="UP000075357"/>
    </source>
</evidence>
<evidence type="ECO:0000313" key="1">
    <source>
        <dbReference type="EMBL" id="KXZ61647.1"/>
    </source>
</evidence>
<dbReference type="PATRIC" id="fig|36807.3.peg.359"/>
<dbReference type="AlphaFoldDB" id="A0A150HHN5"/>
<protein>
    <submittedName>
        <fullName evidence="1">Uncharacterized protein</fullName>
    </submittedName>
</protein>
<proteinExistence type="predicted"/>
<dbReference type="EMBL" id="LRAD01000015">
    <property type="protein sequence ID" value="KXZ61647.1"/>
    <property type="molecule type" value="Genomic_DNA"/>
</dbReference>
<dbReference type="STRING" id="36807.Mlaev_00343"/>